<organism evidence="5 6">
    <name type="scientific">Claviceps purpurea (strain 20.1)</name>
    <name type="common">Ergot fungus</name>
    <name type="synonym">Sphacelia segetum</name>
    <dbReference type="NCBI Taxonomy" id="1111077"/>
    <lineage>
        <taxon>Eukaryota</taxon>
        <taxon>Fungi</taxon>
        <taxon>Dikarya</taxon>
        <taxon>Ascomycota</taxon>
        <taxon>Pezizomycotina</taxon>
        <taxon>Sordariomycetes</taxon>
        <taxon>Hypocreomycetidae</taxon>
        <taxon>Hypocreales</taxon>
        <taxon>Clavicipitaceae</taxon>
        <taxon>Claviceps</taxon>
    </lineage>
</organism>
<dbReference type="EMBL" id="CAGA01000034">
    <property type="protein sequence ID" value="CCE31778.1"/>
    <property type="molecule type" value="Genomic_DNA"/>
</dbReference>
<name>M1WCR6_CLAP2</name>
<keyword evidence="6" id="KW-1185">Reference proteome</keyword>
<dbReference type="SUPFAM" id="SSF81383">
    <property type="entry name" value="F-box domain"/>
    <property type="match status" value="2"/>
</dbReference>
<dbReference type="PANTHER" id="PTHR24123">
    <property type="entry name" value="ANKYRIN REPEAT-CONTAINING"/>
    <property type="match status" value="1"/>
</dbReference>
<dbReference type="PROSITE" id="PS50297">
    <property type="entry name" value="ANK_REP_REGION"/>
    <property type="match status" value="1"/>
</dbReference>
<reference evidence="5 6" key="1">
    <citation type="journal article" date="2013" name="PLoS Genet.">
        <title>Plant-symbiotic fungi as chemical engineers: Multi-genome analysis of the Clavicipitaceae reveals dynamics of alkaloid loci.</title>
        <authorList>
            <person name="Schardl C.L."/>
            <person name="Young C.A."/>
            <person name="Hesse U."/>
            <person name="Amyotte S.G."/>
            <person name="Andreeva K."/>
            <person name="Calie P.J."/>
            <person name="Fleetwood D.J."/>
            <person name="Haws D.C."/>
            <person name="Moore N."/>
            <person name="Oeser B."/>
            <person name="Panaccione D.G."/>
            <person name="Schweri K.K."/>
            <person name="Voisey C.R."/>
            <person name="Farman M.L."/>
            <person name="Jaromczyk J.W."/>
            <person name="Roe B.A."/>
            <person name="O'Sullivan D.M."/>
            <person name="Scott B."/>
            <person name="Tudzynski P."/>
            <person name="An Z."/>
            <person name="Arnaoudova E.G."/>
            <person name="Bullock C.T."/>
            <person name="Charlton N.D."/>
            <person name="Chen L."/>
            <person name="Cox M."/>
            <person name="Dinkins R.D."/>
            <person name="Florea S."/>
            <person name="Glenn A.E."/>
            <person name="Gordon A."/>
            <person name="Gueldener U."/>
            <person name="Harris D.R."/>
            <person name="Hollin W."/>
            <person name="Jaromczyk J."/>
            <person name="Johnson R.D."/>
            <person name="Khan A.K."/>
            <person name="Leistner E."/>
            <person name="Leuchtmann A."/>
            <person name="Li C."/>
            <person name="Liu J."/>
            <person name="Liu J."/>
            <person name="Liu M."/>
            <person name="Mace W."/>
            <person name="Machado C."/>
            <person name="Nagabhyru P."/>
            <person name="Pan J."/>
            <person name="Schmid J."/>
            <person name="Sugawara K."/>
            <person name="Steiner U."/>
            <person name="Takach J.E."/>
            <person name="Tanaka E."/>
            <person name="Webb J.S."/>
            <person name="Wilson E.V."/>
            <person name="Wiseman J.L."/>
            <person name="Yoshida R."/>
            <person name="Zeng Z."/>
        </authorList>
    </citation>
    <scope>NUCLEOTIDE SEQUENCE [LARGE SCALE GENOMIC DNA]</scope>
    <source>
        <strain evidence="5 6">20.1</strain>
    </source>
</reference>
<protein>
    <recommendedName>
        <fullName evidence="4">F-box domain-containing protein</fullName>
    </recommendedName>
</protein>
<feature type="domain" description="F-box" evidence="4">
    <location>
        <begin position="25"/>
        <end position="66"/>
    </location>
</feature>
<accession>M1WCR6</accession>
<evidence type="ECO:0000259" key="4">
    <source>
        <dbReference type="Pfam" id="PF12937"/>
    </source>
</evidence>
<gene>
    <name evidence="5" type="ORF">CPUR_05633</name>
</gene>
<evidence type="ECO:0000256" key="2">
    <source>
        <dbReference type="ARBA" id="ARBA00023043"/>
    </source>
</evidence>
<dbReference type="VEuPathDB" id="FungiDB:CPUR_05633"/>
<feature type="repeat" description="ANK" evidence="3">
    <location>
        <begin position="518"/>
        <end position="550"/>
    </location>
</feature>
<dbReference type="InterPro" id="IPR036047">
    <property type="entry name" value="F-box-like_dom_sf"/>
</dbReference>
<keyword evidence="1" id="KW-0677">Repeat</keyword>
<dbReference type="SMART" id="SM00248">
    <property type="entry name" value="ANK"/>
    <property type="match status" value="5"/>
</dbReference>
<dbReference type="InterPro" id="IPR051165">
    <property type="entry name" value="Multifunctional_ANK_Repeat"/>
</dbReference>
<dbReference type="InterPro" id="IPR001810">
    <property type="entry name" value="F-box_dom"/>
</dbReference>
<evidence type="ECO:0000313" key="5">
    <source>
        <dbReference type="EMBL" id="CCE31778.1"/>
    </source>
</evidence>
<evidence type="ECO:0000313" key="6">
    <source>
        <dbReference type="Proteomes" id="UP000016801"/>
    </source>
</evidence>
<dbReference type="SUPFAM" id="SSF48403">
    <property type="entry name" value="Ankyrin repeat"/>
    <property type="match status" value="2"/>
</dbReference>
<comment type="caution">
    <text evidence="5">The sequence shown here is derived from an EMBL/GenBank/DDBJ whole genome shotgun (WGS) entry which is preliminary data.</text>
</comment>
<evidence type="ECO:0000256" key="3">
    <source>
        <dbReference type="PROSITE-ProRule" id="PRU00023"/>
    </source>
</evidence>
<dbReference type="InterPro" id="IPR002110">
    <property type="entry name" value="Ankyrin_rpt"/>
</dbReference>
<dbReference type="PANTHER" id="PTHR24123:SF33">
    <property type="entry name" value="PROTEIN HOS4"/>
    <property type="match status" value="1"/>
</dbReference>
<dbReference type="PROSITE" id="PS50088">
    <property type="entry name" value="ANK_REPEAT"/>
    <property type="match status" value="1"/>
</dbReference>
<dbReference type="AlphaFoldDB" id="M1WCR6"/>
<dbReference type="InterPro" id="IPR036770">
    <property type="entry name" value="Ankyrin_rpt-contain_sf"/>
</dbReference>
<dbReference type="STRING" id="1111077.M1WCR6"/>
<feature type="domain" description="F-box" evidence="4">
    <location>
        <begin position="269"/>
        <end position="310"/>
    </location>
</feature>
<keyword evidence="2 3" id="KW-0040">ANK repeat</keyword>
<dbReference type="Gene3D" id="1.25.40.20">
    <property type="entry name" value="Ankyrin repeat-containing domain"/>
    <property type="match status" value="2"/>
</dbReference>
<dbReference type="OrthoDB" id="195446at2759"/>
<dbReference type="HOGENOM" id="CLU_014359_0_0_1"/>
<evidence type="ECO:0000256" key="1">
    <source>
        <dbReference type="ARBA" id="ARBA00022737"/>
    </source>
</evidence>
<sequence>MDSAAHGALFMAREQNTEGSRCPMALLPPETKMQIRSHICTQESLSRLGQSCRAWYEVANEELYKRDSREYNSFAIKWMAFHAVDEQTTDSALRTLEISRRWGGQIDDTQGRDIPRTGVYAILYRQLYGESTALQFAVVVGNLRLTETLLDMKASLTTPCSPRLWNSKGSKELLRRFSYFQRVLDLHFCPFHVTCPIFLAFLQSDIDMCKLLVKHGAGREASIDDRDNDLKVFSILHFAAADTSTDYPAREARPTAREREADESRCLMALLPPETKIQIMSYISTQQSLSRLAQSCRAWYGPATQELYTRDAKEHGSFAIKWMAAHAVDEQTTDSALRTLGNSRRWGGQIDAIQWDFADLTGCTSFPWLSNDSLHGDMYEASTALHFAVVLRNMRLTETLLDMKASLRIPGLPLLCKPKGSKKLLRRFEHFGRIFQSKRLGPVFPIFLAFLQSDSDMCQLLIENGAGREAMLVLEFHGLKAISILHFAAADPTTDYRQWQCLFHAFREYIDEPCPRRDESTPLHIALRSNCIQGMQIAVETGADKEARDSKSRTPLMVGVVTQLHDGYADSTTFEHCTCCLRRFVELGGSVNPEGDSALGIAVQIYGENPLQRSLMRHGIDFLLEHGADINTPYINVPYDIIGGILIYYDDHRTVELFKTLLTDLVDRGLNLAIPDPRYISPLYQILSHPGVDRLKWLVDLLCEKGATIYDDEVDLVFVRWCRTSRLWETNKYNAWWQHQGQEKEAFQKWCEESYSAFWWQHIKKITPNAVTLAYEAAVVYEDRKLYDILSHLPLSDPWQWHILLVDLALEAKSLWSWRLLVLHDFDDMSLSYLSSDSRGENMIHLTIRKYVAESCYSAADAIMDVLHLRDKGADMTLRSGRGQTPLELLLRLDSCKDDFSEMVALFEGNVHKELASGPIEN</sequence>
<dbReference type="Pfam" id="PF12937">
    <property type="entry name" value="F-box-like"/>
    <property type="match status" value="2"/>
</dbReference>
<proteinExistence type="predicted"/>
<dbReference type="Proteomes" id="UP000016801">
    <property type="component" value="Unassembled WGS sequence"/>
</dbReference>